<dbReference type="Proteomes" id="UP001632037">
    <property type="component" value="Unassembled WGS sequence"/>
</dbReference>
<organism evidence="2 3">
    <name type="scientific">Phytophthora oleae</name>
    <dbReference type="NCBI Taxonomy" id="2107226"/>
    <lineage>
        <taxon>Eukaryota</taxon>
        <taxon>Sar</taxon>
        <taxon>Stramenopiles</taxon>
        <taxon>Oomycota</taxon>
        <taxon>Peronosporomycetes</taxon>
        <taxon>Peronosporales</taxon>
        <taxon>Peronosporaceae</taxon>
        <taxon>Phytophthora</taxon>
    </lineage>
</organism>
<dbReference type="AlphaFoldDB" id="A0ABD3FED4"/>
<accession>A0ABD3FED4</accession>
<comment type="caution">
    <text evidence="2">The sequence shown here is derived from an EMBL/GenBank/DDBJ whole genome shotgun (WGS) entry which is preliminary data.</text>
</comment>
<evidence type="ECO:0008006" key="4">
    <source>
        <dbReference type="Google" id="ProtNLM"/>
    </source>
</evidence>
<gene>
    <name evidence="2" type="ORF">V7S43_009941</name>
</gene>
<reference evidence="2 3" key="1">
    <citation type="submission" date="2024-09" db="EMBL/GenBank/DDBJ databases">
        <title>Genome sequencing and assembly of Phytophthora oleae, isolate VK10A, causative agent of rot of olive drupes.</title>
        <authorList>
            <person name="Conti Taguali S."/>
            <person name="Riolo M."/>
            <person name="La Spada F."/>
            <person name="Cacciola S.O."/>
            <person name="Dionisio G."/>
        </authorList>
    </citation>
    <scope>NUCLEOTIDE SEQUENCE [LARGE SCALE GENOMIC DNA]</scope>
    <source>
        <strain evidence="2 3">VK10A</strain>
    </source>
</reference>
<feature type="compositionally biased region" description="Polar residues" evidence="1">
    <location>
        <begin position="34"/>
        <end position="47"/>
    </location>
</feature>
<feature type="region of interest" description="Disordered" evidence="1">
    <location>
        <begin position="34"/>
        <end position="60"/>
    </location>
</feature>
<name>A0ABD3FED4_9STRA</name>
<evidence type="ECO:0000313" key="3">
    <source>
        <dbReference type="Proteomes" id="UP001632037"/>
    </source>
</evidence>
<keyword evidence="3" id="KW-1185">Reference proteome</keyword>
<evidence type="ECO:0000256" key="1">
    <source>
        <dbReference type="SAM" id="MobiDB-lite"/>
    </source>
</evidence>
<sequence>MADPDQLSGLLPYLDGIFDNLNSDDDDDAVETMENQEGNHTISSSELLTKKSRRKQNPDLLPYSTSLQRRKKAKLHALRVEAQQLTVRKECLLQALGNKKTADTKSEIPAGCVERHKWHSEAMTQYEKLVRAERTNRELKEILMQQFKVFQSVRKEIGQSGVLEGMEFLERLHPTADRPFFQLDFSAPILAALSSRLDQLSLQADLVLPEVNQDCIVTFHTQSRHHLVSGHCFEVTSTTQLAYSARETGEILWRVISNKENDAVERTFSFARERTPQHCDEVFNTSCIASLIMEDANQAPFCVDAVSTFRKYEEKDRVIIVGSMGWLLPTEGLEFEGNYWAVISSPPTSPANTCAVRFCYRLRVKNAGSQSIERTQKIVNCIGNHIRCYLQLQQDSFFEKVDPGQ</sequence>
<dbReference type="EMBL" id="JBIMZQ010000021">
    <property type="protein sequence ID" value="KAL3665313.1"/>
    <property type="molecule type" value="Genomic_DNA"/>
</dbReference>
<proteinExistence type="predicted"/>
<protein>
    <recommendedName>
        <fullName evidence="4">M96 mating-specific protein family</fullName>
    </recommendedName>
</protein>
<evidence type="ECO:0000313" key="2">
    <source>
        <dbReference type="EMBL" id="KAL3665313.1"/>
    </source>
</evidence>